<dbReference type="AlphaFoldDB" id="A0AAV6TL72"/>
<dbReference type="EMBL" id="JAFNEN010002690">
    <property type="protein sequence ID" value="KAG8172448.1"/>
    <property type="molecule type" value="Genomic_DNA"/>
</dbReference>
<evidence type="ECO:0000313" key="2">
    <source>
        <dbReference type="EMBL" id="KAG8172448.1"/>
    </source>
</evidence>
<protein>
    <submittedName>
        <fullName evidence="2">Uncharacterized protein</fullName>
    </submittedName>
</protein>
<proteinExistence type="predicted"/>
<reference evidence="2 3" key="1">
    <citation type="journal article" date="2022" name="Nat. Ecol. Evol.">
        <title>A masculinizing supergene underlies an exaggerated male reproductive morph in a spider.</title>
        <authorList>
            <person name="Hendrickx F."/>
            <person name="De Corte Z."/>
            <person name="Sonet G."/>
            <person name="Van Belleghem S.M."/>
            <person name="Kostlbacher S."/>
            <person name="Vangestel C."/>
        </authorList>
    </citation>
    <scope>NUCLEOTIDE SEQUENCE [LARGE SCALE GENOMIC DNA]</scope>
    <source>
        <strain evidence="2">W744_W776</strain>
    </source>
</reference>
<keyword evidence="3" id="KW-1185">Reference proteome</keyword>
<organism evidence="2 3">
    <name type="scientific">Oedothorax gibbosus</name>
    <dbReference type="NCBI Taxonomy" id="931172"/>
    <lineage>
        <taxon>Eukaryota</taxon>
        <taxon>Metazoa</taxon>
        <taxon>Ecdysozoa</taxon>
        <taxon>Arthropoda</taxon>
        <taxon>Chelicerata</taxon>
        <taxon>Arachnida</taxon>
        <taxon>Araneae</taxon>
        <taxon>Araneomorphae</taxon>
        <taxon>Entelegynae</taxon>
        <taxon>Araneoidea</taxon>
        <taxon>Linyphiidae</taxon>
        <taxon>Erigoninae</taxon>
        <taxon>Oedothorax</taxon>
    </lineage>
</organism>
<accession>A0AAV6TL72</accession>
<comment type="caution">
    <text evidence="2">The sequence shown here is derived from an EMBL/GenBank/DDBJ whole genome shotgun (WGS) entry which is preliminary data.</text>
</comment>
<evidence type="ECO:0000313" key="3">
    <source>
        <dbReference type="Proteomes" id="UP000827092"/>
    </source>
</evidence>
<sequence>MPLIDLQPRLAGLARSSPPSDLAGCAPPPAFCLPLPLPSLAALLLPALQLLPLLEGGRIFPNA</sequence>
<feature type="non-terminal residue" evidence="2">
    <location>
        <position position="63"/>
    </location>
</feature>
<evidence type="ECO:0000313" key="1">
    <source>
        <dbReference type="EMBL" id="KAG8171522.1"/>
    </source>
</evidence>
<dbReference type="Proteomes" id="UP000827092">
    <property type="component" value="Unassembled WGS sequence"/>
</dbReference>
<name>A0AAV6TL72_9ARAC</name>
<gene>
    <name evidence="1" type="ORF">JTE90_012035</name>
    <name evidence="2" type="ORF">JTE90_018145</name>
</gene>
<dbReference type="EMBL" id="JAFNEN010003874">
    <property type="protein sequence ID" value="KAG8171522.1"/>
    <property type="molecule type" value="Genomic_DNA"/>
</dbReference>